<dbReference type="EMBL" id="CP093313">
    <property type="protein sequence ID" value="UWZ83798.1"/>
    <property type="molecule type" value="Genomic_DNA"/>
</dbReference>
<name>A0A9J7BSB3_9BACT</name>
<evidence type="ECO:0000313" key="3">
    <source>
        <dbReference type="Proteomes" id="UP001059380"/>
    </source>
</evidence>
<dbReference type="KEGG" id="orp:MOP44_24945"/>
<keyword evidence="1" id="KW-1133">Transmembrane helix</keyword>
<dbReference type="AlphaFoldDB" id="A0A9J7BSB3"/>
<sequence>MSLLQQGPSSQTDDAARGEELTKGTSHIVVASIIAAIVVIIAIAIYVISGQKPPASTGEVTRVVAHMMHRESSGLDASGRPMPKDAFDQVLVFTHVKLHNQSKNPLFLRQMLTNVTLDDGVHTSYAASPTDYERLFHAYPELASLHGKPIPTEATIPAGEWVEGDFVTSFRMDKTQWESRKGLNFNVSFRYQPDLKLTATGPVKEQ</sequence>
<reference evidence="2" key="1">
    <citation type="submission" date="2021-04" db="EMBL/GenBank/DDBJ databases">
        <title>Phylogenetic analysis of Acidobacteriaceae.</title>
        <authorList>
            <person name="Qiu L."/>
            <person name="Zhang Q."/>
        </authorList>
    </citation>
    <scope>NUCLEOTIDE SEQUENCE</scope>
    <source>
        <strain evidence="2">DSM 25168</strain>
    </source>
</reference>
<accession>A0A9J7BSB3</accession>
<protein>
    <submittedName>
        <fullName evidence="2">Uncharacterized protein</fullName>
    </submittedName>
</protein>
<gene>
    <name evidence="2" type="ORF">MOP44_24945</name>
</gene>
<keyword evidence="1" id="KW-0812">Transmembrane</keyword>
<dbReference type="Proteomes" id="UP001059380">
    <property type="component" value="Chromosome"/>
</dbReference>
<keyword evidence="1" id="KW-0472">Membrane</keyword>
<evidence type="ECO:0000313" key="2">
    <source>
        <dbReference type="EMBL" id="UWZ83798.1"/>
    </source>
</evidence>
<evidence type="ECO:0000256" key="1">
    <source>
        <dbReference type="SAM" id="Phobius"/>
    </source>
</evidence>
<proteinExistence type="predicted"/>
<keyword evidence="3" id="KW-1185">Reference proteome</keyword>
<dbReference type="RefSeq" id="WP_260793227.1">
    <property type="nucleotide sequence ID" value="NZ_CP093313.1"/>
</dbReference>
<organism evidence="2 3">
    <name type="scientific">Occallatibacter riparius</name>
    <dbReference type="NCBI Taxonomy" id="1002689"/>
    <lineage>
        <taxon>Bacteria</taxon>
        <taxon>Pseudomonadati</taxon>
        <taxon>Acidobacteriota</taxon>
        <taxon>Terriglobia</taxon>
        <taxon>Terriglobales</taxon>
        <taxon>Acidobacteriaceae</taxon>
        <taxon>Occallatibacter</taxon>
    </lineage>
</organism>
<feature type="transmembrane region" description="Helical" evidence="1">
    <location>
        <begin position="28"/>
        <end position="48"/>
    </location>
</feature>